<keyword evidence="3" id="KW-1185">Reference proteome</keyword>
<feature type="compositionally biased region" description="Polar residues" evidence="1">
    <location>
        <begin position="84"/>
        <end position="95"/>
    </location>
</feature>
<comment type="caution">
    <text evidence="2">The sequence shown here is derived from an EMBL/GenBank/DDBJ whole genome shotgun (WGS) entry which is preliminary data.</text>
</comment>
<feature type="region of interest" description="Disordered" evidence="1">
    <location>
        <begin position="43"/>
        <end position="95"/>
    </location>
</feature>
<dbReference type="EMBL" id="WNTK01000430">
    <property type="protein sequence ID" value="KAG9469782.1"/>
    <property type="molecule type" value="Genomic_DNA"/>
</dbReference>
<evidence type="ECO:0000256" key="1">
    <source>
        <dbReference type="SAM" id="MobiDB-lite"/>
    </source>
</evidence>
<name>A0A8J6EIB7_ELECQ</name>
<proteinExistence type="predicted"/>
<reference evidence="2" key="1">
    <citation type="thesis" date="2020" institute="ProQuest LLC" country="789 East Eisenhower Parkway, Ann Arbor, MI, USA">
        <title>Comparative Genomics and Chromosome Evolution.</title>
        <authorList>
            <person name="Mudd A.B."/>
        </authorList>
    </citation>
    <scope>NUCLEOTIDE SEQUENCE</scope>
    <source>
        <strain evidence="2">HN-11 Male</strain>
        <tissue evidence="2">Kidney and liver</tissue>
    </source>
</reference>
<dbReference type="Proteomes" id="UP000770717">
    <property type="component" value="Unassembled WGS sequence"/>
</dbReference>
<protein>
    <submittedName>
        <fullName evidence="2">Uncharacterized protein</fullName>
    </submittedName>
</protein>
<dbReference type="OrthoDB" id="9909785at2759"/>
<accession>A0A8J6EIB7</accession>
<evidence type="ECO:0000313" key="3">
    <source>
        <dbReference type="Proteomes" id="UP000770717"/>
    </source>
</evidence>
<dbReference type="InterPro" id="IPR011029">
    <property type="entry name" value="DEATH-like_dom_sf"/>
</dbReference>
<gene>
    <name evidence="2" type="ORF">GDO78_019681</name>
</gene>
<feature type="compositionally biased region" description="Polar residues" evidence="1">
    <location>
        <begin position="43"/>
        <end position="67"/>
    </location>
</feature>
<organism evidence="2 3">
    <name type="scientific">Eleutherodactylus coqui</name>
    <name type="common">Puerto Rican coqui</name>
    <dbReference type="NCBI Taxonomy" id="57060"/>
    <lineage>
        <taxon>Eukaryota</taxon>
        <taxon>Metazoa</taxon>
        <taxon>Chordata</taxon>
        <taxon>Craniata</taxon>
        <taxon>Vertebrata</taxon>
        <taxon>Euteleostomi</taxon>
        <taxon>Amphibia</taxon>
        <taxon>Batrachia</taxon>
        <taxon>Anura</taxon>
        <taxon>Neobatrachia</taxon>
        <taxon>Hyloidea</taxon>
        <taxon>Eleutherodactylidae</taxon>
        <taxon>Eleutherodactylinae</taxon>
        <taxon>Eleutherodactylus</taxon>
        <taxon>Eleutherodactylus</taxon>
    </lineage>
</organism>
<dbReference type="Gene3D" id="1.10.533.10">
    <property type="entry name" value="Death Domain, Fas"/>
    <property type="match status" value="1"/>
</dbReference>
<dbReference type="AlphaFoldDB" id="A0A8J6EIB7"/>
<evidence type="ECO:0000313" key="2">
    <source>
        <dbReference type="EMBL" id="KAG9469782.1"/>
    </source>
</evidence>
<sequence length="109" mass="12256">MSSVIDFYLSLRGRDNWVTCFIEALKKCGHGELAEEFEGVYSSHQLPTRRGSSPQSLPPSLNHNNRQPPLDNPEHRPSLPGQMLSASLDTQPGSSQRTLLRAYFLRYGL</sequence>